<dbReference type="PANTHER" id="PTHR42891">
    <property type="entry name" value="D-GLYCERO-BETA-D-MANNO-HEPTOSE-1,7-BISPHOSPHATE 7-PHOSPHATASE"/>
    <property type="match status" value="1"/>
</dbReference>
<dbReference type="Proteomes" id="UP001218579">
    <property type="component" value="Unassembled WGS sequence"/>
</dbReference>
<dbReference type="Gene3D" id="3.40.50.1000">
    <property type="entry name" value="HAD superfamily/HAD-like"/>
    <property type="match status" value="1"/>
</dbReference>
<dbReference type="InterPro" id="IPR005835">
    <property type="entry name" value="NTP_transferase_dom"/>
</dbReference>
<organism evidence="9 10">
    <name type="scientific">Asticcacaulis machinosus</name>
    <dbReference type="NCBI Taxonomy" id="2984211"/>
    <lineage>
        <taxon>Bacteria</taxon>
        <taxon>Pseudomonadati</taxon>
        <taxon>Pseudomonadota</taxon>
        <taxon>Alphaproteobacteria</taxon>
        <taxon>Caulobacterales</taxon>
        <taxon>Caulobacteraceae</taxon>
        <taxon>Asticcacaulis</taxon>
    </lineage>
</organism>
<dbReference type="NCBIfam" id="TIGR01662">
    <property type="entry name" value="HAD-SF-IIIA"/>
    <property type="match status" value="1"/>
</dbReference>
<dbReference type="GO" id="GO:0016787">
    <property type="term" value="F:hydrolase activity"/>
    <property type="evidence" value="ECO:0007669"/>
    <property type="project" value="UniProtKB-KW"/>
</dbReference>
<dbReference type="InterPro" id="IPR023214">
    <property type="entry name" value="HAD_sf"/>
</dbReference>
<dbReference type="RefSeq" id="WP_272744832.1">
    <property type="nucleotide sequence ID" value="NZ_JAQQKV010000002.1"/>
</dbReference>
<reference evidence="9 10" key="1">
    <citation type="submission" date="2023-01" db="EMBL/GenBank/DDBJ databases">
        <title>Novel species of the genus Asticcacaulis isolated from rivers.</title>
        <authorList>
            <person name="Lu H."/>
        </authorList>
    </citation>
    <scope>NUCLEOTIDE SEQUENCE [LARGE SCALE GENOMIC DNA]</scope>
    <source>
        <strain evidence="9 10">LKC15W</strain>
    </source>
</reference>
<proteinExistence type="inferred from homology"/>
<dbReference type="Pfam" id="PF00483">
    <property type="entry name" value="NTP_transferase"/>
    <property type="match status" value="1"/>
</dbReference>
<dbReference type="Pfam" id="PF13242">
    <property type="entry name" value="Hydrolase_like"/>
    <property type="match status" value="1"/>
</dbReference>
<dbReference type="CDD" id="cd07503">
    <property type="entry name" value="HAD_HisB-N"/>
    <property type="match status" value="1"/>
</dbReference>
<protein>
    <recommendedName>
        <fullName evidence="7">D,D-heptose 1,7-bisphosphate phosphatase</fullName>
    </recommendedName>
</protein>
<dbReference type="InterPro" id="IPR006549">
    <property type="entry name" value="HAD-SF_hydro_IIIA"/>
</dbReference>
<sequence>MSYRAPVPVKQCLILVGGKGTRLGDLTKGTPKPLLEISPGLRFLDVVIRNISRQGFTDIILLAGYLGERVSEIYDGQTVLGAKVRVFIETEPLGTGGAIATVADHLDEWFVLMNGDSLFDINFRDFSAAPPTTAIGRLALRAVDDASRYGSVEFVGERITAFREKHESMGGSGYINGGIYLLSRDVLAYIDGETSIERDVFPQIVAEGRLTAKLYQGYFLDMGLTDTFAQAQREIPHFLDRPCLFLDRDGVINEDKGYTHRPEDLKFINGAPEAIKFANDNGFFVIVVTNQSGVARGLYSLCEVDKFHQEINRRLAATGAYIDDFYNCPYHEDGIVPEYAVANHPDRKPNPGMILRAKRDWNIIDAQSFMVGDKPSDIEAAVAAGIKGVLFTGIDLQGLINNQIKIRLAQKM</sequence>
<dbReference type="PANTHER" id="PTHR42891:SF1">
    <property type="entry name" value="D-GLYCERO-BETA-D-MANNO-HEPTOSE-1,7-BISPHOSPHATE 7-PHOSPHATASE"/>
    <property type="match status" value="1"/>
</dbReference>
<feature type="domain" description="Nucleotidyl transferase" evidence="8">
    <location>
        <begin position="13"/>
        <end position="235"/>
    </location>
</feature>
<evidence type="ECO:0000256" key="3">
    <source>
        <dbReference type="ARBA" id="ARBA00022490"/>
    </source>
</evidence>
<keyword evidence="3" id="KW-0963">Cytoplasm</keyword>
<evidence type="ECO:0000256" key="4">
    <source>
        <dbReference type="ARBA" id="ARBA00022723"/>
    </source>
</evidence>
<dbReference type="SUPFAM" id="SSF53448">
    <property type="entry name" value="Nucleotide-diphospho-sugar transferases"/>
    <property type="match status" value="1"/>
</dbReference>
<evidence type="ECO:0000256" key="2">
    <source>
        <dbReference type="ARBA" id="ARBA00005628"/>
    </source>
</evidence>
<keyword evidence="10" id="KW-1185">Reference proteome</keyword>
<keyword evidence="6" id="KW-0119">Carbohydrate metabolism</keyword>
<comment type="caution">
    <text evidence="9">The sequence shown here is derived from an EMBL/GenBank/DDBJ whole genome shotgun (WGS) entry which is preliminary data.</text>
</comment>
<evidence type="ECO:0000256" key="5">
    <source>
        <dbReference type="ARBA" id="ARBA00022801"/>
    </source>
</evidence>
<evidence type="ECO:0000256" key="1">
    <source>
        <dbReference type="ARBA" id="ARBA00004496"/>
    </source>
</evidence>
<comment type="similarity">
    <text evidence="2">Belongs to the GmhB family.</text>
</comment>
<name>A0ABT5HJY5_9CAUL</name>
<dbReference type="InterPro" id="IPR036412">
    <property type="entry name" value="HAD-like_sf"/>
</dbReference>
<evidence type="ECO:0000313" key="10">
    <source>
        <dbReference type="Proteomes" id="UP001218579"/>
    </source>
</evidence>
<evidence type="ECO:0000259" key="8">
    <source>
        <dbReference type="Pfam" id="PF00483"/>
    </source>
</evidence>
<keyword evidence="5 9" id="KW-0378">Hydrolase</keyword>
<keyword evidence="4" id="KW-0479">Metal-binding</keyword>
<dbReference type="SUPFAM" id="SSF56784">
    <property type="entry name" value="HAD-like"/>
    <property type="match status" value="1"/>
</dbReference>
<comment type="subcellular location">
    <subcellularLocation>
        <location evidence="1">Cytoplasm</location>
    </subcellularLocation>
</comment>
<dbReference type="InterPro" id="IPR029044">
    <property type="entry name" value="Nucleotide-diphossugar_trans"/>
</dbReference>
<evidence type="ECO:0000256" key="6">
    <source>
        <dbReference type="ARBA" id="ARBA00023277"/>
    </source>
</evidence>
<gene>
    <name evidence="9" type="ORF">PQU98_10170</name>
</gene>
<accession>A0ABT5HJY5</accession>
<evidence type="ECO:0000256" key="7">
    <source>
        <dbReference type="ARBA" id="ARBA00031828"/>
    </source>
</evidence>
<dbReference type="InterPro" id="IPR004446">
    <property type="entry name" value="Heptose_bisP_phosphatase"/>
</dbReference>
<dbReference type="EMBL" id="JAQQKV010000002">
    <property type="protein sequence ID" value="MDC7676497.1"/>
    <property type="molecule type" value="Genomic_DNA"/>
</dbReference>
<evidence type="ECO:0000313" key="9">
    <source>
        <dbReference type="EMBL" id="MDC7676497.1"/>
    </source>
</evidence>
<dbReference type="InterPro" id="IPR006543">
    <property type="entry name" value="Histidinol-phos"/>
</dbReference>
<dbReference type="NCBIfam" id="TIGR01656">
    <property type="entry name" value="Histidinol-ppas"/>
    <property type="match status" value="1"/>
</dbReference>
<dbReference type="Gene3D" id="3.90.550.10">
    <property type="entry name" value="Spore Coat Polysaccharide Biosynthesis Protein SpsA, Chain A"/>
    <property type="match status" value="1"/>
</dbReference>